<dbReference type="EMBL" id="CM042010">
    <property type="protein sequence ID" value="KAI3781146.1"/>
    <property type="molecule type" value="Genomic_DNA"/>
</dbReference>
<dbReference type="Proteomes" id="UP001055811">
    <property type="component" value="Linkage Group LG02"/>
</dbReference>
<organism evidence="1 2">
    <name type="scientific">Cichorium intybus</name>
    <name type="common">Chicory</name>
    <dbReference type="NCBI Taxonomy" id="13427"/>
    <lineage>
        <taxon>Eukaryota</taxon>
        <taxon>Viridiplantae</taxon>
        <taxon>Streptophyta</taxon>
        <taxon>Embryophyta</taxon>
        <taxon>Tracheophyta</taxon>
        <taxon>Spermatophyta</taxon>
        <taxon>Magnoliopsida</taxon>
        <taxon>eudicotyledons</taxon>
        <taxon>Gunneridae</taxon>
        <taxon>Pentapetalae</taxon>
        <taxon>asterids</taxon>
        <taxon>campanulids</taxon>
        <taxon>Asterales</taxon>
        <taxon>Asteraceae</taxon>
        <taxon>Cichorioideae</taxon>
        <taxon>Cichorieae</taxon>
        <taxon>Cichoriinae</taxon>
        <taxon>Cichorium</taxon>
    </lineage>
</organism>
<sequence>MKASVFGIFKTESEMKYPWNRSLQAVTPLNLPLRFVPVVFSDALPSIHRSPLYVGGLLHSVSVVFSILCRLSSVSVVFSDVLPSSIYRSPNCKILGCSDLGLCQGAKPLDCKEREYQEYICKMGY</sequence>
<keyword evidence="2" id="KW-1185">Reference proteome</keyword>
<name>A0ACB9GD46_CICIN</name>
<protein>
    <submittedName>
        <fullName evidence="1">Uncharacterized protein</fullName>
    </submittedName>
</protein>
<gene>
    <name evidence="1" type="ORF">L2E82_11148</name>
</gene>
<evidence type="ECO:0000313" key="2">
    <source>
        <dbReference type="Proteomes" id="UP001055811"/>
    </source>
</evidence>
<reference evidence="2" key="1">
    <citation type="journal article" date="2022" name="Mol. Ecol. Resour.">
        <title>The genomes of chicory, endive, great burdock and yacon provide insights into Asteraceae palaeo-polyploidization history and plant inulin production.</title>
        <authorList>
            <person name="Fan W."/>
            <person name="Wang S."/>
            <person name="Wang H."/>
            <person name="Wang A."/>
            <person name="Jiang F."/>
            <person name="Liu H."/>
            <person name="Zhao H."/>
            <person name="Xu D."/>
            <person name="Zhang Y."/>
        </authorList>
    </citation>
    <scope>NUCLEOTIDE SEQUENCE [LARGE SCALE GENOMIC DNA]</scope>
    <source>
        <strain evidence="2">cv. Punajuju</strain>
    </source>
</reference>
<accession>A0ACB9GD46</accession>
<evidence type="ECO:0000313" key="1">
    <source>
        <dbReference type="EMBL" id="KAI3781146.1"/>
    </source>
</evidence>
<reference evidence="1 2" key="2">
    <citation type="journal article" date="2022" name="Mol. Ecol. Resour.">
        <title>The genomes of chicory, endive, great burdock and yacon provide insights into Asteraceae paleo-polyploidization history and plant inulin production.</title>
        <authorList>
            <person name="Fan W."/>
            <person name="Wang S."/>
            <person name="Wang H."/>
            <person name="Wang A."/>
            <person name="Jiang F."/>
            <person name="Liu H."/>
            <person name="Zhao H."/>
            <person name="Xu D."/>
            <person name="Zhang Y."/>
        </authorList>
    </citation>
    <scope>NUCLEOTIDE SEQUENCE [LARGE SCALE GENOMIC DNA]</scope>
    <source>
        <strain evidence="2">cv. Punajuju</strain>
        <tissue evidence="1">Leaves</tissue>
    </source>
</reference>
<proteinExistence type="predicted"/>
<comment type="caution">
    <text evidence="1">The sequence shown here is derived from an EMBL/GenBank/DDBJ whole genome shotgun (WGS) entry which is preliminary data.</text>
</comment>